<gene>
    <name evidence="1" type="ORF">ALOHA_HF4000APKG7H23ctg3g12</name>
</gene>
<dbReference type="AlphaFoldDB" id="B3T9T8"/>
<organism evidence="1">
    <name type="scientific">uncultured marine microorganism HF4000_APKG7H23</name>
    <dbReference type="NCBI Taxonomy" id="455551"/>
    <lineage>
        <taxon>unclassified sequences</taxon>
        <taxon>environmental samples</taxon>
    </lineage>
</organism>
<accession>B3T9T8</accession>
<reference evidence="1" key="1">
    <citation type="journal article" date="2008" name="ISME J.">
        <title>Genomic patterns of recombination, clonal divergence and environment in marine microbial populations.</title>
        <authorList>
            <person name="Konstantinidis K.T."/>
            <person name="Delong E.F."/>
        </authorList>
    </citation>
    <scope>NUCLEOTIDE SEQUENCE</scope>
</reference>
<sequence length="164" mass="17455">MGHVANAPRGDERGAALPCTHHLQPLGVAHQGAHGLEVRSRKGAIAGDGGIDEPADSCLRHGGHQITDTNGRALGPPLDRHQAVACIQGRDHALWAIPGHGRRNELGRGHDGCSQDHPVCAHGDDFVHGLQCPEAATDLERHPYLPRDLLVDEGVLRRARLGTV</sequence>
<dbReference type="EMBL" id="EU016649">
    <property type="protein sequence ID" value="ABZ09347.1"/>
    <property type="molecule type" value="Genomic_DNA"/>
</dbReference>
<protein>
    <submittedName>
        <fullName evidence="1">Uncharacterized protein</fullName>
    </submittedName>
</protein>
<proteinExistence type="predicted"/>
<name>B3T9T8_9ZZZZ</name>
<evidence type="ECO:0000313" key="1">
    <source>
        <dbReference type="EMBL" id="ABZ09347.1"/>
    </source>
</evidence>